<feature type="domain" description="HAMP" evidence="13">
    <location>
        <begin position="170"/>
        <end position="222"/>
    </location>
</feature>
<name>A0A562Q093_9BURK</name>
<dbReference type="Pfam" id="PF00672">
    <property type="entry name" value="HAMP"/>
    <property type="match status" value="1"/>
</dbReference>
<evidence type="ECO:0000256" key="4">
    <source>
        <dbReference type="ARBA" id="ARBA00022553"/>
    </source>
</evidence>
<sequence>MPSIRVRLLQWLIGPILLVNLAGGALTYALAWLPAQQAFDQGLLDAAGALAARLAGQGPGLHLDLPPQAQQVLRSDPADAVYFAVRGPDGRLLAGDPDFPTPAPREQAFDAAMRDEPVRMVLLRRGEATVGVAKTLRQRKEARAAIVRALVLLEALFTALSIGLIWYSVSNGLRPLHRLRAALKARAADDLSPVPTSAVPDELEPVVVALNGLLERAGADASARQNFLADMAHQLRTPLAGLRVQLDVLAGRHADPDSARALEMMRAASERMTRQVNQLLALARAEPSRFERTRLEPLALDGLLAETIRHFVEQAARKDIDLGFELAPTTVRGDRFLLRDLVDNLVDNALRYTPAGGTVTVACRQDGDAGVFTVEDSGPGIPPARRQAVFSRFVRLDGQEEGSGLGLAIVRDIAAAHGATVMIGTAAGGQGALFTVRFPR</sequence>
<evidence type="ECO:0000256" key="2">
    <source>
        <dbReference type="ARBA" id="ARBA00004370"/>
    </source>
</evidence>
<evidence type="ECO:0000313" key="15">
    <source>
        <dbReference type="EMBL" id="TWI50068.1"/>
    </source>
</evidence>
<reference evidence="15 16" key="1">
    <citation type="journal article" date="2015" name="Stand. Genomic Sci.">
        <title>Genomic Encyclopedia of Bacterial and Archaeal Type Strains, Phase III: the genomes of soil and plant-associated and newly described type strains.</title>
        <authorList>
            <person name="Whitman W.B."/>
            <person name="Woyke T."/>
            <person name="Klenk H.P."/>
            <person name="Zhou Y."/>
            <person name="Lilburn T.G."/>
            <person name="Beck B.J."/>
            <person name="De Vos P."/>
            <person name="Vandamme P."/>
            <person name="Eisen J.A."/>
            <person name="Garrity G."/>
            <person name="Hugenholtz P."/>
            <person name="Kyrpides N.C."/>
        </authorList>
    </citation>
    <scope>NUCLEOTIDE SEQUENCE [LARGE SCALE GENOMIC DNA]</scope>
    <source>
        <strain evidence="15 16">CGMCC 1.10685</strain>
    </source>
</reference>
<dbReference type="InterPro" id="IPR005467">
    <property type="entry name" value="His_kinase_dom"/>
</dbReference>
<dbReference type="Gene3D" id="1.10.287.130">
    <property type="match status" value="1"/>
</dbReference>
<dbReference type="InterPro" id="IPR013727">
    <property type="entry name" value="2CSK_N"/>
</dbReference>
<comment type="subcellular location">
    <subcellularLocation>
        <location evidence="2">Membrane</location>
    </subcellularLocation>
</comment>
<dbReference type="SUPFAM" id="SSF47384">
    <property type="entry name" value="Homodimeric domain of signal transducing histidine kinase"/>
    <property type="match status" value="1"/>
</dbReference>
<organism evidence="15 16">
    <name type="scientific">Pseudoduganella flava</name>
    <dbReference type="NCBI Taxonomy" id="871742"/>
    <lineage>
        <taxon>Bacteria</taxon>
        <taxon>Pseudomonadati</taxon>
        <taxon>Pseudomonadota</taxon>
        <taxon>Betaproteobacteria</taxon>
        <taxon>Burkholderiales</taxon>
        <taxon>Oxalobacteraceae</taxon>
        <taxon>Telluria group</taxon>
        <taxon>Pseudoduganella</taxon>
    </lineage>
</organism>
<dbReference type="InterPro" id="IPR036097">
    <property type="entry name" value="HisK_dim/P_sf"/>
</dbReference>
<dbReference type="InterPro" id="IPR036890">
    <property type="entry name" value="HATPase_C_sf"/>
</dbReference>
<dbReference type="InterPro" id="IPR050428">
    <property type="entry name" value="TCS_sensor_his_kinase"/>
</dbReference>
<dbReference type="SUPFAM" id="SSF55874">
    <property type="entry name" value="ATPase domain of HSP90 chaperone/DNA topoisomerase II/histidine kinase"/>
    <property type="match status" value="1"/>
</dbReference>
<dbReference type="RefSeq" id="WP_145873705.1">
    <property type="nucleotide sequence ID" value="NZ_CP046904.1"/>
</dbReference>
<comment type="catalytic activity">
    <reaction evidence="1">
        <text>ATP + protein L-histidine = ADP + protein N-phospho-L-histidine.</text>
        <dbReference type="EC" id="2.7.13.3"/>
    </reaction>
</comment>
<dbReference type="Gene3D" id="3.30.565.10">
    <property type="entry name" value="Histidine kinase-like ATPase, C-terminal domain"/>
    <property type="match status" value="1"/>
</dbReference>
<reference evidence="14 17" key="3">
    <citation type="submission" date="2019-12" db="EMBL/GenBank/DDBJ databases">
        <title>Draft Genome Sequences of Six Type Strains of the Genus Massilia.</title>
        <authorList>
            <person name="Miess H."/>
            <person name="Frediansyah A."/>
            <person name="Goeker M."/>
            <person name="Gross H."/>
        </authorList>
    </citation>
    <scope>NUCLEOTIDE SEQUENCE [LARGE SCALE GENOMIC DNA]</scope>
    <source>
        <strain evidence="14 17">DSM 26639</strain>
    </source>
</reference>
<dbReference type="InterPro" id="IPR003660">
    <property type="entry name" value="HAMP_dom"/>
</dbReference>
<dbReference type="PANTHER" id="PTHR45436:SF1">
    <property type="entry name" value="SENSOR PROTEIN QSEC"/>
    <property type="match status" value="1"/>
</dbReference>
<dbReference type="EMBL" id="VLKW01000002">
    <property type="protein sequence ID" value="TWI50068.1"/>
    <property type="molecule type" value="Genomic_DNA"/>
</dbReference>
<feature type="domain" description="Histidine kinase" evidence="12">
    <location>
        <begin position="230"/>
        <end position="440"/>
    </location>
</feature>
<evidence type="ECO:0000259" key="13">
    <source>
        <dbReference type="PROSITE" id="PS50885"/>
    </source>
</evidence>
<accession>A0A562Q093</accession>
<protein>
    <recommendedName>
        <fullName evidence="3">histidine kinase</fullName>
        <ecNumber evidence="3">2.7.13.3</ecNumber>
    </recommendedName>
</protein>
<evidence type="ECO:0000256" key="1">
    <source>
        <dbReference type="ARBA" id="ARBA00000085"/>
    </source>
</evidence>
<dbReference type="PROSITE" id="PS50109">
    <property type="entry name" value="HIS_KIN"/>
    <property type="match status" value="1"/>
</dbReference>
<evidence type="ECO:0000259" key="12">
    <source>
        <dbReference type="PROSITE" id="PS50109"/>
    </source>
</evidence>
<dbReference type="SMART" id="SM00388">
    <property type="entry name" value="HisKA"/>
    <property type="match status" value="1"/>
</dbReference>
<dbReference type="Pfam" id="PF02518">
    <property type="entry name" value="HATPase_c"/>
    <property type="match status" value="1"/>
</dbReference>
<reference evidence="15" key="2">
    <citation type="submission" date="2019-07" db="EMBL/GenBank/DDBJ databases">
        <authorList>
            <person name="Whitman W."/>
            <person name="Huntemann M."/>
            <person name="Clum A."/>
            <person name="Pillay M."/>
            <person name="Palaniappan K."/>
            <person name="Varghese N."/>
            <person name="Mikhailova N."/>
            <person name="Stamatis D."/>
            <person name="Reddy T."/>
            <person name="Daum C."/>
            <person name="Shapiro N."/>
            <person name="Ivanova N."/>
            <person name="Kyrpides N."/>
            <person name="Woyke T."/>
        </authorList>
    </citation>
    <scope>NUCLEOTIDE SEQUENCE</scope>
    <source>
        <strain evidence="15">CGMCC 1.10685</strain>
    </source>
</reference>
<keyword evidence="9" id="KW-0902">Two-component regulatory system</keyword>
<keyword evidence="10 11" id="KW-0472">Membrane</keyword>
<dbReference type="PROSITE" id="PS50885">
    <property type="entry name" value="HAMP"/>
    <property type="match status" value="1"/>
</dbReference>
<evidence type="ECO:0000256" key="9">
    <source>
        <dbReference type="ARBA" id="ARBA00023012"/>
    </source>
</evidence>
<keyword evidence="5" id="KW-0808">Transferase</keyword>
<gene>
    <name evidence="14" type="ORF">GO485_04525</name>
    <name evidence="15" type="ORF">IP92_01295</name>
</gene>
<evidence type="ECO:0000256" key="7">
    <source>
        <dbReference type="ARBA" id="ARBA00022777"/>
    </source>
</evidence>
<dbReference type="InterPro" id="IPR003661">
    <property type="entry name" value="HisK_dim/P_dom"/>
</dbReference>
<evidence type="ECO:0000313" key="14">
    <source>
        <dbReference type="EMBL" id="QGZ38389.1"/>
    </source>
</evidence>
<keyword evidence="17" id="KW-1185">Reference proteome</keyword>
<evidence type="ECO:0000256" key="5">
    <source>
        <dbReference type="ARBA" id="ARBA00022679"/>
    </source>
</evidence>
<dbReference type="SMART" id="SM00387">
    <property type="entry name" value="HATPase_c"/>
    <property type="match status" value="1"/>
</dbReference>
<evidence type="ECO:0000256" key="6">
    <source>
        <dbReference type="ARBA" id="ARBA00022692"/>
    </source>
</evidence>
<dbReference type="Pfam" id="PF08521">
    <property type="entry name" value="2CSK_N"/>
    <property type="match status" value="1"/>
</dbReference>
<dbReference type="GO" id="GO:0005886">
    <property type="term" value="C:plasma membrane"/>
    <property type="evidence" value="ECO:0007669"/>
    <property type="project" value="TreeGrafter"/>
</dbReference>
<evidence type="ECO:0000256" key="10">
    <source>
        <dbReference type="ARBA" id="ARBA00023136"/>
    </source>
</evidence>
<dbReference type="PRINTS" id="PR00344">
    <property type="entry name" value="BCTRLSENSOR"/>
</dbReference>
<dbReference type="PANTHER" id="PTHR45436">
    <property type="entry name" value="SENSOR HISTIDINE KINASE YKOH"/>
    <property type="match status" value="1"/>
</dbReference>
<evidence type="ECO:0000313" key="17">
    <source>
        <dbReference type="Proteomes" id="UP000437862"/>
    </source>
</evidence>
<dbReference type="CDD" id="cd00075">
    <property type="entry name" value="HATPase"/>
    <property type="match status" value="1"/>
</dbReference>
<dbReference type="EC" id="2.7.13.3" evidence="3"/>
<dbReference type="GO" id="GO:0000155">
    <property type="term" value="F:phosphorelay sensor kinase activity"/>
    <property type="evidence" value="ECO:0007669"/>
    <property type="project" value="InterPro"/>
</dbReference>
<keyword evidence="7 15" id="KW-0418">Kinase</keyword>
<dbReference type="InterPro" id="IPR003594">
    <property type="entry name" value="HATPase_dom"/>
</dbReference>
<feature type="transmembrane region" description="Helical" evidence="11">
    <location>
        <begin position="12"/>
        <end position="33"/>
    </location>
</feature>
<dbReference type="Proteomes" id="UP000437862">
    <property type="component" value="Chromosome"/>
</dbReference>
<dbReference type="OrthoDB" id="8583694at2"/>
<evidence type="ECO:0000256" key="8">
    <source>
        <dbReference type="ARBA" id="ARBA00022989"/>
    </source>
</evidence>
<dbReference type="Proteomes" id="UP000315112">
    <property type="component" value="Unassembled WGS sequence"/>
</dbReference>
<evidence type="ECO:0000256" key="11">
    <source>
        <dbReference type="SAM" id="Phobius"/>
    </source>
</evidence>
<dbReference type="Pfam" id="PF00512">
    <property type="entry name" value="HisKA"/>
    <property type="match status" value="1"/>
</dbReference>
<keyword evidence="6 11" id="KW-0812">Transmembrane</keyword>
<keyword evidence="8 11" id="KW-1133">Transmembrane helix</keyword>
<keyword evidence="4" id="KW-0597">Phosphoprotein</keyword>
<evidence type="ECO:0000256" key="3">
    <source>
        <dbReference type="ARBA" id="ARBA00012438"/>
    </source>
</evidence>
<dbReference type="AlphaFoldDB" id="A0A562Q093"/>
<feature type="transmembrane region" description="Helical" evidence="11">
    <location>
        <begin position="145"/>
        <end position="169"/>
    </location>
</feature>
<dbReference type="EMBL" id="CP046904">
    <property type="protein sequence ID" value="QGZ38389.1"/>
    <property type="molecule type" value="Genomic_DNA"/>
</dbReference>
<evidence type="ECO:0000313" key="16">
    <source>
        <dbReference type="Proteomes" id="UP000315112"/>
    </source>
</evidence>
<dbReference type="InterPro" id="IPR004358">
    <property type="entry name" value="Sig_transdc_His_kin-like_C"/>
</dbReference>
<proteinExistence type="predicted"/>
<dbReference type="CDD" id="cd00082">
    <property type="entry name" value="HisKA"/>
    <property type="match status" value="1"/>
</dbReference>